<feature type="domain" description="Histidine kinase/HSP90-like ATPase" evidence="2">
    <location>
        <begin position="478"/>
        <end position="580"/>
    </location>
</feature>
<reference evidence="4" key="1">
    <citation type="submission" date="2020-03" db="EMBL/GenBank/DDBJ databases">
        <title>Draft sequencing of Paenibacilllus sp. S3N08.</title>
        <authorList>
            <person name="Kim D.-U."/>
        </authorList>
    </citation>
    <scope>NUCLEOTIDE SEQUENCE</scope>
    <source>
        <strain evidence="4">S3N08</strain>
    </source>
</reference>
<dbReference type="Pfam" id="PF06580">
    <property type="entry name" value="His_kinase"/>
    <property type="match status" value="1"/>
</dbReference>
<dbReference type="Gene3D" id="3.30.565.10">
    <property type="entry name" value="Histidine kinase-like ATPase, C-terminal domain"/>
    <property type="match status" value="1"/>
</dbReference>
<feature type="domain" description="Signal transduction histidine kinase internal region" evidence="3">
    <location>
        <begin position="377"/>
        <end position="458"/>
    </location>
</feature>
<dbReference type="PANTHER" id="PTHR34220:SF7">
    <property type="entry name" value="SENSOR HISTIDINE KINASE YPDA"/>
    <property type="match status" value="1"/>
</dbReference>
<dbReference type="InterPro" id="IPR010559">
    <property type="entry name" value="Sig_transdc_His_kin_internal"/>
</dbReference>
<gene>
    <name evidence="4" type="ORF">G9U52_21150</name>
</gene>
<keyword evidence="4" id="KW-0808">Transferase</keyword>
<dbReference type="GO" id="GO:0016301">
    <property type="term" value="F:kinase activity"/>
    <property type="evidence" value="ECO:0007669"/>
    <property type="project" value="UniProtKB-KW"/>
</dbReference>
<feature type="transmembrane region" description="Helical" evidence="1">
    <location>
        <begin position="289"/>
        <end position="311"/>
    </location>
</feature>
<sequence length="596" mass="69039">MKIKFFIKHLSMFLLPLLIPLTILGTLSILITQNYIKEDINKNSVNVLKQTKENIELILSETDPMSLVYGNDLKVVEALSSILKNSSLTHEELITYDILKSFLSAPVNARPYIDSFYIYMPNTNGRFISSNLGLSDLQTYYDKEWYTQFIQKDAQVKLWIEPRKVKQFEFEPLSTPIVTIYQRIQSTNGVIVLNIRPNYIENVLKSLSTFPEQCILVVNEHNQIIFSNRQPEYLKDLKLETINQSNQAFYTLEEGNESYIVSQLNSARYGWKYISIVPQRALYEVPFRIIQITMLLLLISFVLGLAIAFYLTRNRYNQISNIIHIIDSAEKGNPLPLLPDRIQDEYGYIVQNIVKTFIEQSYLKVQLSERRYKLQVAQFTALQSQINPHFLFNTLEAVNWETIALTGKPNQVTKIIDNLSEILRYSLTDPEERVSLQTEIKNLKSYLEIQKYRYEDKFDIVWDYDPKVIGFRVMKLLLQPFIENSIYHGIKEKEGPGLIKIKIKLMESILRITIVDNGLGMNKDTLQMLRKNIEMEHEYSEHIGLFNTNKRLKLAYGEAYGITIRSKEGLGTVVYLSIPIASAKPDAVSSLHSFDS</sequence>
<dbReference type="InterPro" id="IPR036890">
    <property type="entry name" value="HATPase_C_sf"/>
</dbReference>
<dbReference type="Proteomes" id="UP001165962">
    <property type="component" value="Unassembled WGS sequence"/>
</dbReference>
<dbReference type="RefSeq" id="WP_166152651.1">
    <property type="nucleotide sequence ID" value="NZ_JAAOIW010000008.1"/>
</dbReference>
<keyword evidence="1" id="KW-1133">Transmembrane helix</keyword>
<evidence type="ECO:0000313" key="5">
    <source>
        <dbReference type="Proteomes" id="UP001165962"/>
    </source>
</evidence>
<evidence type="ECO:0000256" key="1">
    <source>
        <dbReference type="SAM" id="Phobius"/>
    </source>
</evidence>
<keyword evidence="5" id="KW-1185">Reference proteome</keyword>
<dbReference type="InterPro" id="IPR050640">
    <property type="entry name" value="Bact_2-comp_sensor_kinase"/>
</dbReference>
<dbReference type="Pfam" id="PF02518">
    <property type="entry name" value="HATPase_c"/>
    <property type="match status" value="1"/>
</dbReference>
<organism evidence="4 5">
    <name type="scientific">Paenibacillus agricola</name>
    <dbReference type="NCBI Taxonomy" id="2716264"/>
    <lineage>
        <taxon>Bacteria</taxon>
        <taxon>Bacillati</taxon>
        <taxon>Bacillota</taxon>
        <taxon>Bacilli</taxon>
        <taxon>Bacillales</taxon>
        <taxon>Paenibacillaceae</taxon>
        <taxon>Paenibacillus</taxon>
    </lineage>
</organism>
<evidence type="ECO:0000259" key="3">
    <source>
        <dbReference type="Pfam" id="PF06580"/>
    </source>
</evidence>
<protein>
    <submittedName>
        <fullName evidence="4">Histidine kinase</fullName>
    </submittedName>
</protein>
<accession>A0ABX0JBV5</accession>
<evidence type="ECO:0000313" key="4">
    <source>
        <dbReference type="EMBL" id="NHN32352.1"/>
    </source>
</evidence>
<evidence type="ECO:0000259" key="2">
    <source>
        <dbReference type="Pfam" id="PF02518"/>
    </source>
</evidence>
<comment type="caution">
    <text evidence="4">The sequence shown here is derived from an EMBL/GenBank/DDBJ whole genome shotgun (WGS) entry which is preliminary data.</text>
</comment>
<keyword evidence="4" id="KW-0418">Kinase</keyword>
<dbReference type="EMBL" id="JAAOIW010000008">
    <property type="protein sequence ID" value="NHN32352.1"/>
    <property type="molecule type" value="Genomic_DNA"/>
</dbReference>
<dbReference type="PANTHER" id="PTHR34220">
    <property type="entry name" value="SENSOR HISTIDINE KINASE YPDA"/>
    <property type="match status" value="1"/>
</dbReference>
<name>A0ABX0JBV5_9BACL</name>
<keyword evidence="1" id="KW-0472">Membrane</keyword>
<dbReference type="InterPro" id="IPR003594">
    <property type="entry name" value="HATPase_dom"/>
</dbReference>
<keyword evidence="1" id="KW-0812">Transmembrane</keyword>
<dbReference type="SUPFAM" id="SSF55874">
    <property type="entry name" value="ATPase domain of HSP90 chaperone/DNA topoisomerase II/histidine kinase"/>
    <property type="match status" value="1"/>
</dbReference>
<proteinExistence type="predicted"/>